<keyword evidence="3" id="KW-1185">Reference proteome</keyword>
<dbReference type="AlphaFoldDB" id="A0A9D4HSQ8"/>
<protein>
    <recommendedName>
        <fullName evidence="1">Mab-21-like nucleotidyltransferase domain-containing protein</fullName>
    </recommendedName>
</protein>
<dbReference type="InterPro" id="IPR046903">
    <property type="entry name" value="Mab-21-like_nuc_Trfase"/>
</dbReference>
<reference evidence="2" key="1">
    <citation type="journal article" date="2019" name="bioRxiv">
        <title>The Genome of the Zebra Mussel, Dreissena polymorpha: A Resource for Invasive Species Research.</title>
        <authorList>
            <person name="McCartney M.A."/>
            <person name="Auch B."/>
            <person name="Kono T."/>
            <person name="Mallez S."/>
            <person name="Zhang Y."/>
            <person name="Obille A."/>
            <person name="Becker A."/>
            <person name="Abrahante J.E."/>
            <person name="Garbe J."/>
            <person name="Badalamenti J.P."/>
            <person name="Herman A."/>
            <person name="Mangelson H."/>
            <person name="Liachko I."/>
            <person name="Sullivan S."/>
            <person name="Sone E.D."/>
            <person name="Koren S."/>
            <person name="Silverstein K.A.T."/>
            <person name="Beckman K.B."/>
            <person name="Gohl D.M."/>
        </authorList>
    </citation>
    <scope>NUCLEOTIDE SEQUENCE</scope>
    <source>
        <strain evidence="2">Duluth1</strain>
        <tissue evidence="2">Whole animal</tissue>
    </source>
</reference>
<dbReference type="PANTHER" id="PTHR10656">
    <property type="entry name" value="CELL FATE DETERMINING PROTEIN MAB21-RELATED"/>
    <property type="match status" value="1"/>
</dbReference>
<sequence>MDTRVYPGHCRLLQERPAHARYKVIAEAMCDNGYGDVLLSSSFLIDEYSARPSTHNVSVEQHKRAGPSIPATLSGLIHFDRVIALRCYCPSILQRWTARLRHWPPPVIVQKVVSLGAYVTPIGFKESEYKHMEWRICFNIGEAELVNNLSDTQAKVYVILTMIQKNIMQPKNKEITLNVLKNTLLVERRTERIKDSYREKISLQLHDSLEKFNGSLWYA</sequence>
<dbReference type="EMBL" id="JAIWYP010000011">
    <property type="protein sequence ID" value="KAH3733660.1"/>
    <property type="molecule type" value="Genomic_DNA"/>
</dbReference>
<proteinExistence type="predicted"/>
<feature type="domain" description="Mab-21-like nucleotidyltransferase" evidence="1">
    <location>
        <begin position="54"/>
        <end position="147"/>
    </location>
</feature>
<dbReference type="Proteomes" id="UP000828390">
    <property type="component" value="Unassembled WGS sequence"/>
</dbReference>
<organism evidence="2 3">
    <name type="scientific">Dreissena polymorpha</name>
    <name type="common">Zebra mussel</name>
    <name type="synonym">Mytilus polymorpha</name>
    <dbReference type="NCBI Taxonomy" id="45954"/>
    <lineage>
        <taxon>Eukaryota</taxon>
        <taxon>Metazoa</taxon>
        <taxon>Spiralia</taxon>
        <taxon>Lophotrochozoa</taxon>
        <taxon>Mollusca</taxon>
        <taxon>Bivalvia</taxon>
        <taxon>Autobranchia</taxon>
        <taxon>Heteroconchia</taxon>
        <taxon>Euheterodonta</taxon>
        <taxon>Imparidentia</taxon>
        <taxon>Neoheterodontei</taxon>
        <taxon>Myida</taxon>
        <taxon>Dreissenoidea</taxon>
        <taxon>Dreissenidae</taxon>
        <taxon>Dreissena</taxon>
    </lineage>
</organism>
<evidence type="ECO:0000313" key="3">
    <source>
        <dbReference type="Proteomes" id="UP000828390"/>
    </source>
</evidence>
<accession>A0A9D4HSQ8</accession>
<comment type="caution">
    <text evidence="2">The sequence shown here is derived from an EMBL/GenBank/DDBJ whole genome shotgun (WGS) entry which is preliminary data.</text>
</comment>
<name>A0A9D4HSQ8_DREPO</name>
<dbReference type="PANTHER" id="PTHR10656:SF69">
    <property type="entry name" value="MAB-21-LIKE HHH_H2TH-LIKE DOMAIN-CONTAINING PROTEIN"/>
    <property type="match status" value="1"/>
</dbReference>
<evidence type="ECO:0000313" key="2">
    <source>
        <dbReference type="EMBL" id="KAH3733660.1"/>
    </source>
</evidence>
<evidence type="ECO:0000259" key="1">
    <source>
        <dbReference type="Pfam" id="PF03281"/>
    </source>
</evidence>
<dbReference type="Pfam" id="PF03281">
    <property type="entry name" value="Mab-21"/>
    <property type="match status" value="1"/>
</dbReference>
<reference evidence="2" key="2">
    <citation type="submission" date="2020-11" db="EMBL/GenBank/DDBJ databases">
        <authorList>
            <person name="McCartney M.A."/>
            <person name="Auch B."/>
            <person name="Kono T."/>
            <person name="Mallez S."/>
            <person name="Becker A."/>
            <person name="Gohl D.M."/>
            <person name="Silverstein K.A.T."/>
            <person name="Koren S."/>
            <person name="Bechman K.B."/>
            <person name="Herman A."/>
            <person name="Abrahante J.E."/>
            <person name="Garbe J."/>
        </authorList>
    </citation>
    <scope>NUCLEOTIDE SEQUENCE</scope>
    <source>
        <strain evidence="2">Duluth1</strain>
        <tissue evidence="2">Whole animal</tissue>
    </source>
</reference>
<gene>
    <name evidence="2" type="ORF">DPMN_040092</name>
</gene>